<proteinExistence type="predicted"/>
<protein>
    <submittedName>
        <fullName evidence="2">Uncharacterized protein</fullName>
    </submittedName>
</protein>
<comment type="caution">
    <text evidence="2">The sequence shown here is derived from an EMBL/GenBank/DDBJ whole genome shotgun (WGS) entry which is preliminary data.</text>
</comment>
<evidence type="ECO:0000256" key="1">
    <source>
        <dbReference type="SAM" id="MobiDB-lite"/>
    </source>
</evidence>
<dbReference type="EMBL" id="WHWB01034709">
    <property type="protein sequence ID" value="KAJ7405420.1"/>
    <property type="molecule type" value="Genomic_DNA"/>
</dbReference>
<evidence type="ECO:0000313" key="2">
    <source>
        <dbReference type="EMBL" id="KAJ7405420.1"/>
    </source>
</evidence>
<organism evidence="2 3">
    <name type="scientific">Willisornis vidua</name>
    <name type="common">Xingu scale-backed antbird</name>
    <dbReference type="NCBI Taxonomy" id="1566151"/>
    <lineage>
        <taxon>Eukaryota</taxon>
        <taxon>Metazoa</taxon>
        <taxon>Chordata</taxon>
        <taxon>Craniata</taxon>
        <taxon>Vertebrata</taxon>
        <taxon>Euteleostomi</taxon>
        <taxon>Archelosauria</taxon>
        <taxon>Archosauria</taxon>
        <taxon>Dinosauria</taxon>
        <taxon>Saurischia</taxon>
        <taxon>Theropoda</taxon>
        <taxon>Coelurosauria</taxon>
        <taxon>Aves</taxon>
        <taxon>Neognathae</taxon>
        <taxon>Neoaves</taxon>
        <taxon>Telluraves</taxon>
        <taxon>Australaves</taxon>
        <taxon>Passeriformes</taxon>
        <taxon>Thamnophilidae</taxon>
        <taxon>Willisornis</taxon>
    </lineage>
</organism>
<accession>A0ABQ9CMD2</accession>
<dbReference type="Proteomes" id="UP001145742">
    <property type="component" value="Unassembled WGS sequence"/>
</dbReference>
<reference evidence="2" key="1">
    <citation type="submission" date="2019-10" db="EMBL/GenBank/DDBJ databases">
        <authorList>
            <person name="Soares A.E.R."/>
            <person name="Aleixo A."/>
            <person name="Schneider P."/>
            <person name="Miyaki C.Y."/>
            <person name="Schneider M.P."/>
            <person name="Mello C."/>
            <person name="Vasconcelos A.T.R."/>
        </authorList>
    </citation>
    <scope>NUCLEOTIDE SEQUENCE</scope>
    <source>
        <tissue evidence="2">Muscle</tissue>
    </source>
</reference>
<name>A0ABQ9CMD2_9PASS</name>
<gene>
    <name evidence="2" type="ORF">WISP_139800</name>
</gene>
<feature type="compositionally biased region" description="Basic and acidic residues" evidence="1">
    <location>
        <begin position="76"/>
        <end position="87"/>
    </location>
</feature>
<feature type="compositionally biased region" description="Polar residues" evidence="1">
    <location>
        <begin position="88"/>
        <end position="100"/>
    </location>
</feature>
<keyword evidence="3" id="KW-1185">Reference proteome</keyword>
<sequence>MKYGNLILSVQVGCELRCASWLEIELGGKKALKQKLCFHLGMAGGRSCAKKNKAGADDLYFACDIDMKVKRQSELMREAEDRQRNPYDSRSWSQVRSGNEPQPGGCCRDTVQAEISKIQIQEAALGVQHEEMVFGGSAEQLGDFDICWSPTVNVD</sequence>
<feature type="region of interest" description="Disordered" evidence="1">
    <location>
        <begin position="76"/>
        <end position="106"/>
    </location>
</feature>
<evidence type="ECO:0000313" key="3">
    <source>
        <dbReference type="Proteomes" id="UP001145742"/>
    </source>
</evidence>